<evidence type="ECO:0000313" key="4">
    <source>
        <dbReference type="EMBL" id="MDI9874185.1"/>
    </source>
</evidence>
<evidence type="ECO:0000256" key="1">
    <source>
        <dbReference type="ARBA" id="ARBA00022801"/>
    </source>
</evidence>
<name>A0ABT6YZ79_9BACT</name>
<dbReference type="Gene3D" id="1.50.10.10">
    <property type="match status" value="1"/>
</dbReference>
<feature type="chain" id="PRO_5045369254" evidence="3">
    <location>
        <begin position="28"/>
        <end position="405"/>
    </location>
</feature>
<keyword evidence="5" id="KW-1185">Reference proteome</keyword>
<proteinExistence type="inferred from homology"/>
<evidence type="ECO:0000256" key="3">
    <source>
        <dbReference type="SAM" id="SignalP"/>
    </source>
</evidence>
<organism evidence="4 5">
    <name type="scientific">Flectobacillus rivi</name>
    <dbReference type="NCBI Taxonomy" id="2984209"/>
    <lineage>
        <taxon>Bacteria</taxon>
        <taxon>Pseudomonadati</taxon>
        <taxon>Bacteroidota</taxon>
        <taxon>Cytophagia</taxon>
        <taxon>Cytophagales</taxon>
        <taxon>Flectobacillaceae</taxon>
        <taxon>Flectobacillus</taxon>
    </lineage>
</organism>
<keyword evidence="1 4" id="KW-0378">Hydrolase</keyword>
<dbReference type="InterPro" id="IPR008928">
    <property type="entry name" value="6-hairpin_glycosidase_sf"/>
</dbReference>
<accession>A0ABT6YZ79</accession>
<dbReference type="RefSeq" id="WP_283381145.1">
    <property type="nucleotide sequence ID" value="NZ_JASHIE010000004.1"/>
</dbReference>
<protein>
    <submittedName>
        <fullName evidence="4">Glycoside hydrolase family 88 protein</fullName>
    </submittedName>
</protein>
<sequence>MKSQFIKNYSLLLFLCCLLGFTSMAQKASQAISRPLLLKQFKQNFSDAQKQYQFLAQHLPAGKFPKTYFPNTDRYEFSNSDWWCSGFYPGSLLYIYEQTKDQATYQEAERILKDLEKEKYNTTTHDLGFMMFCSFGNANLIAPKPAYKEILLTSAKSLATRFNPKVGCIKSWDSKPDDFLVIIDNMMNLELLFWATEVTGDSTYYKIAVTHANTTMKHHFRPDYSSYHVINYDANTGEVKQKKTAQGFANESAWARGQAWGLYGYTVMYRVTKNPIYLDQANKIANFYLNNPNLPADKIPFWDFNAPNQPEALRDASAASVVASALLELQGYVKAPLAKTYVSSAEKMLWSLSNSPYKAAYGKNGGFLIKHCVGHIPQNTEVDVPLTYADYYFLEAMKRYQELKK</sequence>
<comment type="similarity">
    <text evidence="2">Belongs to the glycosyl hydrolase 88 family.</text>
</comment>
<dbReference type="SUPFAM" id="SSF48208">
    <property type="entry name" value="Six-hairpin glycosidases"/>
    <property type="match status" value="1"/>
</dbReference>
<dbReference type="Proteomes" id="UP001225761">
    <property type="component" value="Unassembled WGS sequence"/>
</dbReference>
<dbReference type="InterPro" id="IPR052369">
    <property type="entry name" value="UG_Glycosaminoglycan_Hydrolase"/>
</dbReference>
<dbReference type="PANTHER" id="PTHR36845:SF1">
    <property type="entry name" value="HYDROLASE, PUTATIVE (AFU_ORTHOLOGUE AFUA_7G05090)-RELATED"/>
    <property type="match status" value="1"/>
</dbReference>
<comment type="caution">
    <text evidence="4">The sequence shown here is derived from an EMBL/GenBank/DDBJ whole genome shotgun (WGS) entry which is preliminary data.</text>
</comment>
<dbReference type="EMBL" id="JASHIE010000004">
    <property type="protein sequence ID" value="MDI9874185.1"/>
    <property type="molecule type" value="Genomic_DNA"/>
</dbReference>
<evidence type="ECO:0000313" key="5">
    <source>
        <dbReference type="Proteomes" id="UP001225761"/>
    </source>
</evidence>
<keyword evidence="3" id="KW-0732">Signal</keyword>
<feature type="signal peptide" evidence="3">
    <location>
        <begin position="1"/>
        <end position="27"/>
    </location>
</feature>
<reference evidence="4 5" key="1">
    <citation type="submission" date="2023-05" db="EMBL/GenBank/DDBJ databases">
        <title>Novel species of genus Flectobacillus isolated from stream in China.</title>
        <authorList>
            <person name="Lu H."/>
        </authorList>
    </citation>
    <scope>NUCLEOTIDE SEQUENCE [LARGE SCALE GENOMIC DNA]</scope>
    <source>
        <strain evidence="4 5">LFS242W</strain>
    </source>
</reference>
<dbReference type="InterPro" id="IPR010905">
    <property type="entry name" value="Glyco_hydro_88"/>
</dbReference>
<dbReference type="InterPro" id="IPR012341">
    <property type="entry name" value="6hp_glycosidase-like_sf"/>
</dbReference>
<gene>
    <name evidence="4" type="ORF">QM481_06575</name>
</gene>
<dbReference type="GO" id="GO:0016787">
    <property type="term" value="F:hydrolase activity"/>
    <property type="evidence" value="ECO:0007669"/>
    <property type="project" value="UniProtKB-KW"/>
</dbReference>
<dbReference type="PANTHER" id="PTHR36845">
    <property type="entry name" value="HYDROLASE, PUTATIVE (AFU_ORTHOLOGUE AFUA_7G05090)-RELATED"/>
    <property type="match status" value="1"/>
</dbReference>
<evidence type="ECO:0000256" key="2">
    <source>
        <dbReference type="ARBA" id="ARBA00038358"/>
    </source>
</evidence>
<dbReference type="Pfam" id="PF07470">
    <property type="entry name" value="Glyco_hydro_88"/>
    <property type="match status" value="1"/>
</dbReference>